<feature type="signal peptide" evidence="4">
    <location>
        <begin position="1"/>
        <end position="25"/>
    </location>
</feature>
<dbReference type="Pfam" id="PF13407">
    <property type="entry name" value="Peripla_BP_4"/>
    <property type="match status" value="1"/>
</dbReference>
<dbReference type="InterPro" id="IPR025997">
    <property type="entry name" value="SBP_2_dom"/>
</dbReference>
<dbReference type="RefSeq" id="WP_073458007.1">
    <property type="nucleotide sequence ID" value="NZ_CALGVN010000021.1"/>
</dbReference>
<evidence type="ECO:0000313" key="6">
    <source>
        <dbReference type="EMBL" id="SHK80839.1"/>
    </source>
</evidence>
<dbReference type="EMBL" id="FRAP01000012">
    <property type="protein sequence ID" value="SHK80839.1"/>
    <property type="molecule type" value="Genomic_DNA"/>
</dbReference>
<comment type="subcellular location">
    <subcellularLocation>
        <location evidence="1">Cell envelope</location>
    </subcellularLocation>
</comment>
<dbReference type="GO" id="GO:0030313">
    <property type="term" value="C:cell envelope"/>
    <property type="evidence" value="ECO:0007669"/>
    <property type="project" value="UniProtKB-SubCell"/>
</dbReference>
<keyword evidence="7" id="KW-1185">Reference proteome</keyword>
<evidence type="ECO:0000256" key="3">
    <source>
        <dbReference type="ARBA" id="ARBA00022729"/>
    </source>
</evidence>
<dbReference type="InterPro" id="IPR028082">
    <property type="entry name" value="Peripla_BP_I"/>
</dbReference>
<gene>
    <name evidence="6" type="ORF">SAMN05443637_112122</name>
</gene>
<dbReference type="Proteomes" id="UP000184363">
    <property type="component" value="Unassembled WGS sequence"/>
</dbReference>
<evidence type="ECO:0000256" key="4">
    <source>
        <dbReference type="SAM" id="SignalP"/>
    </source>
</evidence>
<comment type="similarity">
    <text evidence="2">Belongs to the bacterial solute-binding protein 2 family.</text>
</comment>
<dbReference type="AlphaFoldDB" id="A0A1M6VHA1"/>
<dbReference type="PANTHER" id="PTHR46847:SF1">
    <property type="entry name" value="D-ALLOSE-BINDING PERIPLASMIC PROTEIN-RELATED"/>
    <property type="match status" value="1"/>
</dbReference>
<dbReference type="OrthoDB" id="9813037at2"/>
<sequence>MRSITLGAAVVAATLLLAGCGGSTASTVDAQAISPNCPENAQRIAELEETLSKNLYGIAAADAGKTLNTNPKPLPPDAPIKITFSIEGLSHPFLVTQQQLAQAKAAELGVQLDVVSANDDVNKQFNDIQNAIASGSNAIVMMPANTQGLNAVLQEAQQRDIAYSFTQKGMLGVKPASQALAPYASEGKTIGEWIVKHYEGQPGVKVAIISGITGDQSSVARTSAFELELRKACNFEIVAEQPGQYRRDASAKAAESILAAHPDVQLIFGANDEAALGAISAIEASGRSGIDVIGLDGQKEMFDAIAAGKALATVRHLPTAATAVESTVKYLRGEPVPAYSVQLGELVTAEEVRAGTLQPAF</sequence>
<reference evidence="6 7" key="1">
    <citation type="submission" date="2016-11" db="EMBL/GenBank/DDBJ databases">
        <authorList>
            <person name="Jaros S."/>
            <person name="Januszkiewicz K."/>
            <person name="Wedrychowicz H."/>
        </authorList>
    </citation>
    <scope>NUCLEOTIDE SEQUENCE [LARGE SCALE GENOMIC DNA]</scope>
    <source>
        <strain evidence="6 7">DSM 43832</strain>
    </source>
</reference>
<dbReference type="PANTHER" id="PTHR46847">
    <property type="entry name" value="D-ALLOSE-BINDING PERIPLASMIC PROTEIN-RELATED"/>
    <property type="match status" value="1"/>
</dbReference>
<dbReference type="GO" id="GO:0030246">
    <property type="term" value="F:carbohydrate binding"/>
    <property type="evidence" value="ECO:0007669"/>
    <property type="project" value="UniProtKB-ARBA"/>
</dbReference>
<dbReference type="PROSITE" id="PS51257">
    <property type="entry name" value="PROKAR_LIPOPROTEIN"/>
    <property type="match status" value="1"/>
</dbReference>
<feature type="domain" description="Periplasmic binding protein" evidence="5">
    <location>
        <begin position="82"/>
        <end position="334"/>
    </location>
</feature>
<dbReference type="SUPFAM" id="SSF53822">
    <property type="entry name" value="Periplasmic binding protein-like I"/>
    <property type="match status" value="1"/>
</dbReference>
<protein>
    <submittedName>
        <fullName evidence="6">Ribose transport system substrate-binding protein</fullName>
    </submittedName>
</protein>
<organism evidence="6 7">
    <name type="scientific">Pseudonocardia thermophila</name>
    <dbReference type="NCBI Taxonomy" id="1848"/>
    <lineage>
        <taxon>Bacteria</taxon>
        <taxon>Bacillati</taxon>
        <taxon>Actinomycetota</taxon>
        <taxon>Actinomycetes</taxon>
        <taxon>Pseudonocardiales</taxon>
        <taxon>Pseudonocardiaceae</taxon>
        <taxon>Pseudonocardia</taxon>
    </lineage>
</organism>
<dbReference type="STRING" id="1848.SAMN05443637_112122"/>
<keyword evidence="3 4" id="KW-0732">Signal</keyword>
<dbReference type="Gene3D" id="3.40.50.2300">
    <property type="match status" value="2"/>
</dbReference>
<proteinExistence type="inferred from homology"/>
<evidence type="ECO:0000256" key="1">
    <source>
        <dbReference type="ARBA" id="ARBA00004196"/>
    </source>
</evidence>
<evidence type="ECO:0000256" key="2">
    <source>
        <dbReference type="ARBA" id="ARBA00007639"/>
    </source>
</evidence>
<feature type="chain" id="PRO_5012364568" evidence="4">
    <location>
        <begin position="26"/>
        <end position="361"/>
    </location>
</feature>
<evidence type="ECO:0000313" key="7">
    <source>
        <dbReference type="Proteomes" id="UP000184363"/>
    </source>
</evidence>
<name>A0A1M6VHA1_PSETH</name>
<evidence type="ECO:0000259" key="5">
    <source>
        <dbReference type="Pfam" id="PF13407"/>
    </source>
</evidence>
<accession>A0A1M6VHA1</accession>